<feature type="transmembrane region" description="Helical" evidence="1">
    <location>
        <begin position="29"/>
        <end position="47"/>
    </location>
</feature>
<evidence type="ECO:0000313" key="4">
    <source>
        <dbReference type="Proteomes" id="UP001240171"/>
    </source>
</evidence>
<dbReference type="Proteomes" id="UP001240171">
    <property type="component" value="Unassembled WGS sequence"/>
</dbReference>
<keyword evidence="1" id="KW-1133">Transmembrane helix</keyword>
<accession>A0ABT9CG22</accession>
<organism evidence="3 4">
    <name type="scientific">Paenibacillus lacisoli</name>
    <dbReference type="NCBI Taxonomy" id="3064525"/>
    <lineage>
        <taxon>Bacteria</taxon>
        <taxon>Bacillati</taxon>
        <taxon>Bacillota</taxon>
        <taxon>Bacilli</taxon>
        <taxon>Bacillales</taxon>
        <taxon>Paenibacillaceae</taxon>
        <taxon>Paenibacillus</taxon>
    </lineage>
</organism>
<sequence>MIGAWRWLLALCLAAGLYGFYLWHGGAALLLLTVLSCLLIAGGMISWTGGPRTVQLKHLIHPAGSQTEPAHRVQVQLNFRSWLPLPWLIVEDVLDEDFHRHLLLPGWRRQFTYEYTLTSMQRGVHTIRMTELYWGGYLGGFMHKRTLPVEVSFTVLPTPSFGGEQSLGLAGARAPEGIITAEPRWKGSQYEGQVRTYVSGDPLNRLDWKGSARRGSLHTRLPEPEQGQELQILLNLDPAAYPGYRKGMLHPGFEAVVSAAAGWAVQAEAAGIALSLEQMWPSRDMEDAIGQPFLKPVFRRGETLGDIQQQLAVIQPGDVCMTNHEWYEASRGFPTQSRSTVILTGSLDTATADTAMRLAASGIVTAIYRLPLPENKDTSSAKERMEQLSAAGVAVRELPPQPVLPPSLQNASRSNGRLADLWTEVNSHAGTYFH</sequence>
<gene>
    <name evidence="3" type="ORF">Q5741_17675</name>
</gene>
<keyword evidence="1" id="KW-0812">Transmembrane</keyword>
<proteinExistence type="predicted"/>
<dbReference type="EMBL" id="JAUQTB010000014">
    <property type="protein sequence ID" value="MDO7908234.1"/>
    <property type="molecule type" value="Genomic_DNA"/>
</dbReference>
<keyword evidence="1" id="KW-0472">Membrane</keyword>
<comment type="caution">
    <text evidence="3">The sequence shown here is derived from an EMBL/GenBank/DDBJ whole genome shotgun (WGS) entry which is preliminary data.</text>
</comment>
<evidence type="ECO:0000313" key="3">
    <source>
        <dbReference type="EMBL" id="MDO7908234.1"/>
    </source>
</evidence>
<dbReference type="PANTHER" id="PTHR34351:SF2">
    <property type="entry name" value="DUF58 DOMAIN-CONTAINING PROTEIN"/>
    <property type="match status" value="1"/>
</dbReference>
<feature type="transmembrane region" description="Helical" evidence="1">
    <location>
        <begin position="7"/>
        <end position="23"/>
    </location>
</feature>
<dbReference type="PANTHER" id="PTHR34351">
    <property type="entry name" value="SLR1927 PROTEIN-RELATED"/>
    <property type="match status" value="1"/>
</dbReference>
<name>A0ABT9CG22_9BACL</name>
<dbReference type="RefSeq" id="WP_305025458.1">
    <property type="nucleotide sequence ID" value="NZ_JAUQTB010000014.1"/>
</dbReference>
<evidence type="ECO:0000259" key="2">
    <source>
        <dbReference type="Pfam" id="PF01882"/>
    </source>
</evidence>
<dbReference type="Pfam" id="PF01882">
    <property type="entry name" value="DUF58"/>
    <property type="match status" value="1"/>
</dbReference>
<dbReference type="InterPro" id="IPR002881">
    <property type="entry name" value="DUF58"/>
</dbReference>
<keyword evidence="4" id="KW-1185">Reference proteome</keyword>
<evidence type="ECO:0000256" key="1">
    <source>
        <dbReference type="SAM" id="Phobius"/>
    </source>
</evidence>
<feature type="domain" description="DUF58" evidence="2">
    <location>
        <begin position="193"/>
        <end position="239"/>
    </location>
</feature>
<protein>
    <submittedName>
        <fullName evidence="3">DUF58 domain-containing protein</fullName>
    </submittedName>
</protein>
<reference evidence="3 4" key="1">
    <citation type="submission" date="2023-07" db="EMBL/GenBank/DDBJ databases">
        <title>Paenibacillus sp. JX-17 nov. isolated from soil.</title>
        <authorList>
            <person name="Wan Y."/>
            <person name="Liu B."/>
        </authorList>
    </citation>
    <scope>NUCLEOTIDE SEQUENCE [LARGE SCALE GENOMIC DNA]</scope>
    <source>
        <strain evidence="3 4">JX-17</strain>
    </source>
</reference>